<gene>
    <name evidence="2" type="primary">LgM4147LRVhigh.32.01890.00090</name>
    <name evidence="2" type="ORF">BN36_3258790</name>
</gene>
<accession>A0A1E1J480</accession>
<feature type="compositionally biased region" description="Polar residues" evidence="1">
    <location>
        <begin position="15"/>
        <end position="26"/>
    </location>
</feature>
<sequence>MVESAAGLESCCGRHSSSTDAHTMTRTGPFHTTAAISVEKTRCLTEPYVAPPVTAAIAAGLTPKSSVASTEEGRRLLPRRLSIRSLDRTAELWDVCSDHVERQSSATAATAEEEEVDEGSIPYDYESEMEECSQYTFSDAPYSPSTTAALASAGSPLTGAMSSSRRPGTPQIPSVMALPSSVATAPEQESLSPQWCERQRRDNASYHADEHYAWQQDMRQAATAGPSQMRYALRSLVREACCREIQSLRSQPAISFTRMDAPQSASYTLSSMRASCMLASATTAAQSKARYIQIIIEHWKALEERLEEMLAETEKGTVVESESHLRSVSYALNALSLFSNDPQLIIRDINMGHVEEHRRQRHDRKAQLLMTLESQGRLFLLPTLYAEEVEEPMPVLHIESVLTSNEKVGEYTHPWQLLSPDMSLYSPSPSPTPDESIGTLSPCSSVCISATCSPILASESPSVISTRLKVGRSDVWQDMRPPRLPFLDLFMTTPAVVPSTAVASNEIGMPYVMPVDPTYAQREVNRQEALAHTTVVDSLFSPQLSGAMARCENASACASDDHLRPIRLDGAESSWESYVEEDVFDFAEGINMGEAELLLLSFEMSEAVSTAGPVALIRATLTDG</sequence>
<proteinExistence type="predicted"/>
<dbReference type="AlphaFoldDB" id="A0A1E1J480"/>
<reference evidence="2" key="1">
    <citation type="submission" date="2012-08" db="EMBL/GenBank/DDBJ databases">
        <title>Comparative genomics of metastatic and non-metastatic Leishmania guyanensis provides insights into polygenic factors involved in Leishmania RNA virus infection.</title>
        <authorList>
            <person name="Smith D."/>
            <person name="Hertz-Fowler C."/>
            <person name="Martin R."/>
            <person name="Dickens N."/>
            <person name="Fasel N."/>
            <person name="Falquet L."/>
            <person name="Beverley S."/>
            <person name="Zangger H."/>
            <person name="Calderon-Copete S."/>
            <person name="Mottram J."/>
            <person name="Xenarios I."/>
        </authorList>
    </citation>
    <scope>NUCLEOTIDE SEQUENCE</scope>
    <source>
        <strain evidence="2">MHOM/BR/75/M4147/SSU:IR2SAT-LUC</strain>
    </source>
</reference>
<evidence type="ECO:0000256" key="1">
    <source>
        <dbReference type="SAM" id="MobiDB-lite"/>
    </source>
</evidence>
<evidence type="ECO:0000313" key="2">
    <source>
        <dbReference type="EMBL" id="CCM18392.1"/>
    </source>
</evidence>
<feature type="region of interest" description="Disordered" evidence="1">
    <location>
        <begin position="1"/>
        <end position="26"/>
    </location>
</feature>
<name>A0A1E1J480_LEIGU</name>
<protein>
    <submittedName>
        <fullName evidence="2">Uncharacterized protein</fullName>
    </submittedName>
</protein>
<organism evidence="2">
    <name type="scientific">Leishmania guyanensis</name>
    <dbReference type="NCBI Taxonomy" id="5670"/>
    <lineage>
        <taxon>Eukaryota</taxon>
        <taxon>Discoba</taxon>
        <taxon>Euglenozoa</taxon>
        <taxon>Kinetoplastea</taxon>
        <taxon>Metakinetoplastina</taxon>
        <taxon>Trypanosomatida</taxon>
        <taxon>Trypanosomatidae</taxon>
        <taxon>Leishmaniinae</taxon>
        <taxon>Leishmania</taxon>
        <taxon>Leishmania guyanensis species complex</taxon>
    </lineage>
</organism>
<dbReference type="EMBL" id="CALQ01001552">
    <property type="protein sequence ID" value="CCM18392.1"/>
    <property type="molecule type" value="Genomic_DNA"/>
</dbReference>